<comment type="caution">
    <text evidence="1">The sequence shown here is derived from an EMBL/GenBank/DDBJ whole genome shotgun (WGS) entry which is preliminary data.</text>
</comment>
<dbReference type="InterPro" id="IPR011473">
    <property type="entry name" value="DUF1579"/>
</dbReference>
<dbReference type="AlphaFoldDB" id="A0A158FQ53"/>
<dbReference type="EMBL" id="FCNW02000003">
    <property type="protein sequence ID" value="SAL21932.1"/>
    <property type="molecule type" value="Genomic_DNA"/>
</dbReference>
<gene>
    <name evidence="1" type="ORF">AWB65_01154</name>
</gene>
<proteinExistence type="predicted"/>
<organism evidence="1 2">
    <name type="scientific">Caballeronia humi</name>
    <dbReference type="NCBI Taxonomy" id="326474"/>
    <lineage>
        <taxon>Bacteria</taxon>
        <taxon>Pseudomonadati</taxon>
        <taxon>Pseudomonadota</taxon>
        <taxon>Betaproteobacteria</taxon>
        <taxon>Burkholderiales</taxon>
        <taxon>Burkholderiaceae</taxon>
        <taxon>Caballeronia</taxon>
    </lineage>
</organism>
<dbReference type="Pfam" id="PF07617">
    <property type="entry name" value="DUF1579"/>
    <property type="match status" value="1"/>
</dbReference>
<name>A0A158FQ53_9BURK</name>
<reference evidence="1" key="1">
    <citation type="submission" date="2016-01" db="EMBL/GenBank/DDBJ databases">
        <authorList>
            <person name="Peeters C."/>
        </authorList>
    </citation>
    <scope>NUCLEOTIDE SEQUENCE [LARGE SCALE GENOMIC DNA]</scope>
    <source>
        <strain evidence="1">LMG 22934</strain>
    </source>
</reference>
<evidence type="ECO:0000313" key="2">
    <source>
        <dbReference type="Proteomes" id="UP000054977"/>
    </source>
</evidence>
<dbReference type="RefSeq" id="WP_087666222.1">
    <property type="nucleotide sequence ID" value="NZ_FCNW02000003.1"/>
</dbReference>
<sequence length="160" mass="18378">MMTEPQTEHAWLMKLCGDWTSKGEAMCEPGATPDTWETTEHVRSLGGLWVLCEGRGEMKDGNVMTSVMTIGYDPQIKEYVGNFVASIMTHMWIYEGALDADEKVLTLNTEGPVFTEPGKYTKYKDVIELIDDDHRTLTSFILMDDGTWFEMMRADYWRKK</sequence>
<dbReference type="Proteomes" id="UP000054977">
    <property type="component" value="Unassembled WGS sequence"/>
</dbReference>
<protein>
    <recommendedName>
        <fullName evidence="3">DUF1579 domain-containing protein</fullName>
    </recommendedName>
</protein>
<evidence type="ECO:0008006" key="3">
    <source>
        <dbReference type="Google" id="ProtNLM"/>
    </source>
</evidence>
<dbReference type="OrthoDB" id="512336at2"/>
<dbReference type="STRING" id="326474.AWB65_01154"/>
<accession>A0A158FQ53</accession>
<keyword evidence="2" id="KW-1185">Reference proteome</keyword>
<evidence type="ECO:0000313" key="1">
    <source>
        <dbReference type="EMBL" id="SAL21932.1"/>
    </source>
</evidence>